<dbReference type="GO" id="GO:0019752">
    <property type="term" value="P:carboxylic acid metabolic process"/>
    <property type="evidence" value="ECO:0007669"/>
    <property type="project" value="UniProtKB-ARBA"/>
</dbReference>
<evidence type="ECO:0000313" key="5">
    <source>
        <dbReference type="Proteomes" id="UP000283063"/>
    </source>
</evidence>
<keyword evidence="5" id="KW-1185">Reference proteome</keyword>
<dbReference type="GO" id="GO:0016853">
    <property type="term" value="F:isomerase activity"/>
    <property type="evidence" value="ECO:0007669"/>
    <property type="project" value="UniProtKB-ARBA"/>
</dbReference>
<dbReference type="GO" id="GO:0016787">
    <property type="term" value="F:hydrolase activity"/>
    <property type="evidence" value="ECO:0007669"/>
    <property type="project" value="UniProtKB-KW"/>
</dbReference>
<dbReference type="PANTHER" id="PTHR42796">
    <property type="entry name" value="FUMARYLACETOACETATE HYDROLASE DOMAIN-CONTAINING PROTEIN 2A-RELATED"/>
    <property type="match status" value="1"/>
</dbReference>
<sequence>MTNLRLAKKLRQHGVSRFRGYTPTRRFEEWGVWDLKIVTYLSGKELRAGLRCGGDRILDIATVFGRAQDAGLVAASMMPPTSVLDIVSGGPTMSQACNDVLSAVKANDLDFVGVKAVDATLVAPIPRPTKNVFCVGSNYRAHVTEASRAQEKQYKVPKLPVFFTKPPTAVVGPNQSVLMDPAVSEKMDYEVELAVIIGTPGRNINAANAINHIFGFSIANDVTARDLQRAHGGQYLKGKGLDTSCPFGPEIVTLDELANFENLRISLSVNGELRQDGNTKDMIFSIPRLIESLSLGLTLEPGDILITGTPSGVGYAMEPPQWLQDGDVVTCEIEGIGTLTNTIQNTGSSQSA</sequence>
<gene>
    <name evidence="4" type="ORF">EBB79_05020</name>
</gene>
<dbReference type="AlphaFoldDB" id="A0A3T0MZX6"/>
<dbReference type="InterPro" id="IPR051121">
    <property type="entry name" value="FAH"/>
</dbReference>
<feature type="domain" description="Fumarylacetoacetase-like C-terminal" evidence="3">
    <location>
        <begin position="132"/>
        <end position="343"/>
    </location>
</feature>
<keyword evidence="2" id="KW-0479">Metal-binding</keyword>
<accession>A0A3T0MZX6</accession>
<dbReference type="SUPFAM" id="SSF56529">
    <property type="entry name" value="FAH"/>
    <property type="match status" value="1"/>
</dbReference>
<evidence type="ECO:0000256" key="2">
    <source>
        <dbReference type="ARBA" id="ARBA00022723"/>
    </source>
</evidence>
<dbReference type="Pfam" id="PF01557">
    <property type="entry name" value="FAA_hydrolase"/>
    <property type="match status" value="1"/>
</dbReference>
<dbReference type="GO" id="GO:0046872">
    <property type="term" value="F:metal ion binding"/>
    <property type="evidence" value="ECO:0007669"/>
    <property type="project" value="UniProtKB-KW"/>
</dbReference>
<dbReference type="Proteomes" id="UP000283063">
    <property type="component" value="Chromosome"/>
</dbReference>
<dbReference type="Gene3D" id="3.90.850.10">
    <property type="entry name" value="Fumarylacetoacetase-like, C-terminal domain"/>
    <property type="match status" value="1"/>
</dbReference>
<name>A0A3T0MZX6_9RHOB</name>
<evidence type="ECO:0000259" key="3">
    <source>
        <dbReference type="Pfam" id="PF01557"/>
    </source>
</evidence>
<proteinExistence type="inferred from homology"/>
<dbReference type="InterPro" id="IPR036663">
    <property type="entry name" value="Fumarylacetoacetase_C_sf"/>
</dbReference>
<dbReference type="PANTHER" id="PTHR42796:SF4">
    <property type="entry name" value="FUMARYLACETOACETATE HYDROLASE DOMAIN-CONTAINING PROTEIN 2A"/>
    <property type="match status" value="1"/>
</dbReference>
<organism evidence="4 5">
    <name type="scientific">Parasedimentitalea marina</name>
    <dbReference type="NCBI Taxonomy" id="2483033"/>
    <lineage>
        <taxon>Bacteria</taxon>
        <taxon>Pseudomonadati</taxon>
        <taxon>Pseudomonadota</taxon>
        <taxon>Alphaproteobacteria</taxon>
        <taxon>Rhodobacterales</taxon>
        <taxon>Paracoccaceae</taxon>
        <taxon>Parasedimentitalea</taxon>
    </lineage>
</organism>
<reference evidence="4 5" key="1">
    <citation type="submission" date="2018-10" db="EMBL/GenBank/DDBJ databases">
        <title>Parasedimentitalea marina sp. nov., a psychrophilic bacterium isolated from deep seawater of the New Britain Trench.</title>
        <authorList>
            <person name="Cao J."/>
        </authorList>
    </citation>
    <scope>NUCLEOTIDE SEQUENCE [LARGE SCALE GENOMIC DNA]</scope>
    <source>
        <strain evidence="4 5">W43</strain>
    </source>
</reference>
<dbReference type="OrthoDB" id="5197601at2"/>
<dbReference type="KEGG" id="sedi:EBB79_05020"/>
<protein>
    <submittedName>
        <fullName evidence="4">FAA hydrolase family protein</fullName>
    </submittedName>
</protein>
<comment type="similarity">
    <text evidence="1">Belongs to the FAH family.</text>
</comment>
<dbReference type="InterPro" id="IPR011234">
    <property type="entry name" value="Fumarylacetoacetase-like_C"/>
</dbReference>
<dbReference type="EMBL" id="CP033219">
    <property type="protein sequence ID" value="AZV77311.1"/>
    <property type="molecule type" value="Genomic_DNA"/>
</dbReference>
<keyword evidence="4" id="KW-0378">Hydrolase</keyword>
<evidence type="ECO:0000313" key="4">
    <source>
        <dbReference type="EMBL" id="AZV77311.1"/>
    </source>
</evidence>
<evidence type="ECO:0000256" key="1">
    <source>
        <dbReference type="ARBA" id="ARBA00010211"/>
    </source>
</evidence>
<dbReference type="FunFam" id="3.90.850.10:FF:000002">
    <property type="entry name" value="2-hydroxyhepta-2,4-diene-1,7-dioate isomerase"/>
    <property type="match status" value="1"/>
</dbReference>